<comment type="caution">
    <text evidence="3">The sequence shown here is derived from an EMBL/GenBank/DDBJ whole genome shotgun (WGS) entry which is preliminary data.</text>
</comment>
<feature type="transmembrane region" description="Helical" evidence="1">
    <location>
        <begin position="257"/>
        <end position="275"/>
    </location>
</feature>
<evidence type="ECO:0000313" key="3">
    <source>
        <dbReference type="EMBL" id="KAF7367112.1"/>
    </source>
</evidence>
<feature type="transmembrane region" description="Helical" evidence="1">
    <location>
        <begin position="94"/>
        <end position="114"/>
    </location>
</feature>
<keyword evidence="1" id="KW-0472">Membrane</keyword>
<feature type="transmembrane region" description="Helical" evidence="1">
    <location>
        <begin position="173"/>
        <end position="195"/>
    </location>
</feature>
<evidence type="ECO:0000256" key="1">
    <source>
        <dbReference type="SAM" id="Phobius"/>
    </source>
</evidence>
<dbReference type="EMBL" id="JACAZH010000006">
    <property type="protein sequence ID" value="KAF7367112.1"/>
    <property type="molecule type" value="Genomic_DNA"/>
</dbReference>
<sequence length="291" mass="32031">MSIVSAGSSPPPLSAPTIFAIRYLSAVAVTAIVYDHALTFADEVKLIWFNNQAGMGNRISFIVNRYTTEAGVIYVAYMFSGASRGLSNQVCGNFIWVFGVVGSVSMAAQQYIMVARVYVLWDRRTVIKWIVMVAFAIQTAFTTVFAILTAYKLQPFSGYDPRIHMCGISATPWTLPVTMATLVAFGVFIIVMTIFNALDRPHQKQADVVTALVHDGARMFIVRPMATGSPLSYIAAGAPVFFIIQFVMTLVGNPGDALVTLACMWAMLGIVPARLQLRVEGLRWFWQKFCP</sequence>
<evidence type="ECO:0000313" key="4">
    <source>
        <dbReference type="Proteomes" id="UP000623467"/>
    </source>
</evidence>
<reference evidence="3" key="1">
    <citation type="submission" date="2020-05" db="EMBL/GenBank/DDBJ databases">
        <title>Mycena genomes resolve the evolution of fungal bioluminescence.</title>
        <authorList>
            <person name="Tsai I.J."/>
        </authorList>
    </citation>
    <scope>NUCLEOTIDE SEQUENCE</scope>
    <source>
        <strain evidence="3">160909Yilan</strain>
    </source>
</reference>
<evidence type="ECO:0000259" key="2">
    <source>
        <dbReference type="Pfam" id="PF20151"/>
    </source>
</evidence>
<dbReference type="InterPro" id="IPR045340">
    <property type="entry name" value="DUF6533"/>
</dbReference>
<dbReference type="Proteomes" id="UP000623467">
    <property type="component" value="Unassembled WGS sequence"/>
</dbReference>
<dbReference type="Pfam" id="PF20151">
    <property type="entry name" value="DUF6533"/>
    <property type="match status" value="1"/>
</dbReference>
<accession>A0A8H6YXN4</accession>
<dbReference type="AlphaFoldDB" id="A0A8H6YXN4"/>
<feature type="transmembrane region" description="Helical" evidence="1">
    <location>
        <begin position="62"/>
        <end position="82"/>
    </location>
</feature>
<gene>
    <name evidence="3" type="ORF">MSAN_00970800</name>
</gene>
<keyword evidence="1" id="KW-1133">Transmembrane helix</keyword>
<keyword evidence="1" id="KW-0812">Transmembrane</keyword>
<proteinExistence type="predicted"/>
<protein>
    <recommendedName>
        <fullName evidence="2">DUF6533 domain-containing protein</fullName>
    </recommendedName>
</protein>
<feature type="transmembrane region" description="Helical" evidence="1">
    <location>
        <begin position="126"/>
        <end position="153"/>
    </location>
</feature>
<feature type="domain" description="DUF6533" evidence="2">
    <location>
        <begin position="23"/>
        <end position="68"/>
    </location>
</feature>
<dbReference type="OrthoDB" id="3251775at2759"/>
<feature type="transmembrane region" description="Helical" evidence="1">
    <location>
        <begin position="20"/>
        <end position="41"/>
    </location>
</feature>
<keyword evidence="4" id="KW-1185">Reference proteome</keyword>
<name>A0A8H6YXN4_9AGAR</name>
<feature type="transmembrane region" description="Helical" evidence="1">
    <location>
        <begin position="231"/>
        <end position="251"/>
    </location>
</feature>
<organism evidence="3 4">
    <name type="scientific">Mycena sanguinolenta</name>
    <dbReference type="NCBI Taxonomy" id="230812"/>
    <lineage>
        <taxon>Eukaryota</taxon>
        <taxon>Fungi</taxon>
        <taxon>Dikarya</taxon>
        <taxon>Basidiomycota</taxon>
        <taxon>Agaricomycotina</taxon>
        <taxon>Agaricomycetes</taxon>
        <taxon>Agaricomycetidae</taxon>
        <taxon>Agaricales</taxon>
        <taxon>Marasmiineae</taxon>
        <taxon>Mycenaceae</taxon>
        <taxon>Mycena</taxon>
    </lineage>
</organism>